<evidence type="ECO:0000313" key="2">
    <source>
        <dbReference type="EMBL" id="VUD72336.1"/>
    </source>
</evidence>
<keyword evidence="3" id="KW-1185">Reference proteome</keyword>
<reference evidence="2 3" key="1">
    <citation type="submission" date="2019-06" db="EMBL/GenBank/DDBJ databases">
        <authorList>
            <person name="Rodrigo-Torres L."/>
            <person name="Arahal R. D."/>
            <person name="Lucena T."/>
        </authorList>
    </citation>
    <scope>NUCLEOTIDE SEQUENCE [LARGE SCALE GENOMIC DNA]</scope>
    <source>
        <strain evidence="2 3">SB0023/3</strain>
    </source>
</reference>
<proteinExistence type="predicted"/>
<accession>A0A509EDH0</accession>
<dbReference type="RefSeq" id="WP_142583667.1">
    <property type="nucleotide sequence ID" value="NZ_CABFPH010000039.1"/>
</dbReference>
<dbReference type="AlphaFoldDB" id="A0A509EDH0"/>
<keyword evidence="1" id="KW-0175">Coiled coil</keyword>
<sequence>MAVPQIINTLTTKRNEIEAHIAELRRQLALAERDLSSVTAVLALYELSPTSQTRFPAYAHLNRLFAYGEMFGLCKAAIEAAGKPLTTREIALAVIHAKGWDEADRMLRKAVAYRLIQSLTRAATQGRIADAGRRKNVRVWALPPSNGVTSRTSSS</sequence>
<evidence type="ECO:0008006" key="4">
    <source>
        <dbReference type="Google" id="ProtNLM"/>
    </source>
</evidence>
<dbReference type="Proteomes" id="UP000410984">
    <property type="component" value="Unassembled WGS sequence"/>
</dbReference>
<dbReference type="OrthoDB" id="7994227at2"/>
<dbReference type="EMBL" id="CABFPH010000039">
    <property type="protein sequence ID" value="VUD72336.1"/>
    <property type="molecule type" value="Genomic_DNA"/>
</dbReference>
<organism evidence="2 3">
    <name type="scientific">Methylobacterium symbioticum</name>
    <dbReference type="NCBI Taxonomy" id="2584084"/>
    <lineage>
        <taxon>Bacteria</taxon>
        <taxon>Pseudomonadati</taxon>
        <taxon>Pseudomonadota</taxon>
        <taxon>Alphaproteobacteria</taxon>
        <taxon>Hyphomicrobiales</taxon>
        <taxon>Methylobacteriaceae</taxon>
        <taxon>Methylobacterium</taxon>
    </lineage>
</organism>
<gene>
    <name evidence="2" type="ORF">MET9862_02931</name>
</gene>
<protein>
    <recommendedName>
        <fullName evidence="4">HTH HARE-type domain-containing protein</fullName>
    </recommendedName>
</protein>
<evidence type="ECO:0000313" key="3">
    <source>
        <dbReference type="Proteomes" id="UP000410984"/>
    </source>
</evidence>
<feature type="coiled-coil region" evidence="1">
    <location>
        <begin position="7"/>
        <end position="41"/>
    </location>
</feature>
<name>A0A509EDH0_9HYPH</name>
<evidence type="ECO:0000256" key="1">
    <source>
        <dbReference type="SAM" id="Coils"/>
    </source>
</evidence>